<gene>
    <name evidence="3" type="ORF">PRIO_5772</name>
</gene>
<evidence type="ECO:0000313" key="4">
    <source>
        <dbReference type="Proteomes" id="UP000033163"/>
    </source>
</evidence>
<keyword evidence="2" id="KW-1133">Transmembrane helix</keyword>
<protein>
    <submittedName>
        <fullName evidence="3">Putative membrane protein</fullName>
    </submittedName>
</protein>
<dbReference type="Proteomes" id="UP000033163">
    <property type="component" value="Chromosome I"/>
</dbReference>
<organism evidence="3 4">
    <name type="scientific">Paenibacillus riograndensis SBR5</name>
    <dbReference type="NCBI Taxonomy" id="1073571"/>
    <lineage>
        <taxon>Bacteria</taxon>
        <taxon>Bacillati</taxon>
        <taxon>Bacillota</taxon>
        <taxon>Bacilli</taxon>
        <taxon>Bacillales</taxon>
        <taxon>Paenibacillaceae</taxon>
        <taxon>Paenibacillus</taxon>
        <taxon>Paenibacillus sonchi group</taxon>
    </lineage>
</organism>
<dbReference type="RefSeq" id="WP_020430987.1">
    <property type="nucleotide sequence ID" value="NZ_AGBD01001165.1"/>
</dbReference>
<sequence>MGNRGTSRGAGKGAILLIGLGIAAVLMAGFRSPEGAGSSVQLSSAIEGHTGLGSAVHPVFLQAGSSNLVQAQVRPSSAAADEASSPAGSEDEGLVGSLSMLTALGRAATLPDSPLRLVLKWQGETSGGASGASAGAAAERLAGKLGLGPVRTSDEDGHMTSRAAAALAGAKVSLFWSELGGGRSYVIVTFETADLRQTPELPAAAASAGQKLLQAGIAAEWNASLQGAAKEQGGAGDALFSIEQSLQEQLPGINPEESYEDNTTYSRSYSVPGLERTVRSGSHALALQLAVHTNGNNNANRVTIGLPLITIEY</sequence>
<dbReference type="HOGENOM" id="CLU_069119_0_0_9"/>
<name>A0A0E4HHN3_9BACL</name>
<reference evidence="4" key="1">
    <citation type="submission" date="2015-03" db="EMBL/GenBank/DDBJ databases">
        <authorList>
            <person name="Wibberg D."/>
        </authorList>
    </citation>
    <scope>NUCLEOTIDE SEQUENCE [LARGE SCALE GENOMIC DNA]</scope>
</reference>
<keyword evidence="2" id="KW-0472">Membrane</keyword>
<evidence type="ECO:0000313" key="3">
    <source>
        <dbReference type="EMBL" id="CQR58159.1"/>
    </source>
</evidence>
<feature type="compositionally biased region" description="Low complexity" evidence="1">
    <location>
        <begin position="75"/>
        <end position="88"/>
    </location>
</feature>
<feature type="region of interest" description="Disordered" evidence="1">
    <location>
        <begin position="72"/>
        <end position="93"/>
    </location>
</feature>
<evidence type="ECO:0000256" key="2">
    <source>
        <dbReference type="SAM" id="Phobius"/>
    </source>
</evidence>
<feature type="transmembrane region" description="Helical" evidence="2">
    <location>
        <begin position="12"/>
        <end position="30"/>
    </location>
</feature>
<evidence type="ECO:0000256" key="1">
    <source>
        <dbReference type="SAM" id="MobiDB-lite"/>
    </source>
</evidence>
<dbReference type="AlphaFoldDB" id="A0A0E4HHN3"/>
<dbReference type="InterPro" id="IPR014794">
    <property type="entry name" value="DUF1779"/>
</dbReference>
<dbReference type="STRING" id="483937.AMQ84_17835"/>
<dbReference type="KEGG" id="pri:PRIO_5772"/>
<dbReference type="PATRIC" id="fig|1073571.4.peg.6198"/>
<proteinExistence type="predicted"/>
<dbReference type="Pfam" id="PF08680">
    <property type="entry name" value="DUF1779"/>
    <property type="match status" value="1"/>
</dbReference>
<dbReference type="EMBL" id="LN831776">
    <property type="protein sequence ID" value="CQR58159.1"/>
    <property type="molecule type" value="Genomic_DNA"/>
</dbReference>
<dbReference type="Gene3D" id="3.30.360.40">
    <property type="entry name" value="YwmB-like"/>
    <property type="match status" value="1"/>
</dbReference>
<keyword evidence="2" id="KW-0812">Transmembrane</keyword>
<accession>A0A0E4HHN3</accession>